<keyword evidence="2" id="KW-1185">Reference proteome</keyword>
<dbReference type="PROSITE" id="PS51257">
    <property type="entry name" value="PROKAR_LIPOPROTEIN"/>
    <property type="match status" value="1"/>
</dbReference>
<protein>
    <recommendedName>
        <fullName evidence="3">TonB C-terminal domain-containing protein</fullName>
    </recommendedName>
</protein>
<evidence type="ECO:0008006" key="3">
    <source>
        <dbReference type="Google" id="ProtNLM"/>
    </source>
</evidence>
<gene>
    <name evidence="1" type="ORF">L2689_13260</name>
</gene>
<proteinExistence type="predicted"/>
<accession>A0ABT0L3B9</accession>
<comment type="caution">
    <text evidence="1">The sequence shown here is derived from an EMBL/GenBank/DDBJ whole genome shotgun (WGS) entry which is preliminary data.</text>
</comment>
<reference evidence="1 2" key="1">
    <citation type="submission" date="2022-01" db="EMBL/GenBank/DDBJ databases">
        <title>Whole genome-based taxonomy of the Shewanellaceae.</title>
        <authorList>
            <person name="Martin-Rodriguez A.J."/>
        </authorList>
    </citation>
    <scope>NUCLEOTIDE SEQUENCE [LARGE SCALE GENOMIC DNA]</scope>
    <source>
        <strain evidence="1 2">JCM 17801</strain>
    </source>
</reference>
<dbReference type="RefSeq" id="WP_188842720.1">
    <property type="nucleotide sequence ID" value="NZ_BMOT01000010.1"/>
</dbReference>
<evidence type="ECO:0000313" key="1">
    <source>
        <dbReference type="EMBL" id="MCL1118203.1"/>
    </source>
</evidence>
<dbReference type="Proteomes" id="UP001203212">
    <property type="component" value="Unassembled WGS sequence"/>
</dbReference>
<sequence>MKKMSYILIILGLMGCQATSTKVEPVFTSDVIEITEKNLPNYWVLKNTKVKMLNKRPAWLSKGRGEWTVLTVIDSNGYVVEKTLISSTPEGFMTQSQVDEMPKSEFKPSEANKNTTPVKFYSTGKVVRRSEL</sequence>
<organism evidence="1 2">
    <name type="scientific">Shewanella aestuarii</name>
    <dbReference type="NCBI Taxonomy" id="1028752"/>
    <lineage>
        <taxon>Bacteria</taxon>
        <taxon>Pseudomonadati</taxon>
        <taxon>Pseudomonadota</taxon>
        <taxon>Gammaproteobacteria</taxon>
        <taxon>Alteromonadales</taxon>
        <taxon>Shewanellaceae</taxon>
        <taxon>Shewanella</taxon>
    </lineage>
</organism>
<name>A0ABT0L3B9_9GAMM</name>
<evidence type="ECO:0000313" key="2">
    <source>
        <dbReference type="Proteomes" id="UP001203212"/>
    </source>
</evidence>
<dbReference type="EMBL" id="JAKILK010000007">
    <property type="protein sequence ID" value="MCL1118203.1"/>
    <property type="molecule type" value="Genomic_DNA"/>
</dbReference>